<feature type="region of interest" description="Disordered" evidence="11">
    <location>
        <begin position="331"/>
        <end position="376"/>
    </location>
</feature>
<dbReference type="Pfam" id="PF21362">
    <property type="entry name" value="Sina_RING"/>
    <property type="match status" value="1"/>
</dbReference>
<evidence type="ECO:0000256" key="9">
    <source>
        <dbReference type="ARBA" id="ARBA00022833"/>
    </source>
</evidence>
<feature type="region of interest" description="Disordered" evidence="11">
    <location>
        <begin position="427"/>
        <end position="463"/>
    </location>
</feature>
<evidence type="ECO:0000256" key="5">
    <source>
        <dbReference type="ARBA" id="ARBA00022679"/>
    </source>
</evidence>
<dbReference type="InterPro" id="IPR013083">
    <property type="entry name" value="Znf_RING/FYVE/PHD"/>
</dbReference>
<proteinExistence type="inferred from homology"/>
<evidence type="ECO:0000256" key="3">
    <source>
        <dbReference type="ARBA" id="ARBA00009119"/>
    </source>
</evidence>
<sequence length="595" mass="64891">MPGPILRLAASPSDSSDFSVFESCDDIQEAWGGGLNGNFSAESIYHECSGQDGLEHRDVRVNGDPATPFAVTIKVPEHARTTPARAEHRTLHASTAGRERRAEAHSTRVAPVKEDDEDMEDEVMEEAIQTINMPVVSASLSVDLTTSLTRQKISSVQRGPTLTYADHEDAEESPTRRPRPFTHASESIDVGTPLHLLRASSSTPTSPTLPTTSTSPTSPKARQPPISPSSAHRATRVSRNPSYHFAVRDASFVTPVATPHHQSSEKGSRSCDSSPIRPHPQMEPLREDACSVDGSGQRRHASESDGLIPIPLAVNMSRSVSFSGPELLAPTSAASGSLSEGNSRSGSVPQLSTTPAHSNSAPTLESKSAPPNFTRGSVISRSFRRLFSTPSRTPPTQPEECWDDIPGVQITSEAELKSSRLRRIGSSFSRKLTSKPKMSSGSGSNGQPLVVPNGTTTPTSPEDARSLVEYEDLLKLFCCSGCQSFMVPPLHQCRKGHLVCNSCRFSLKQACPTCKQRFAESTNLMMEQVCQLVKFPCKYSAHGCPEYHRPRAKQDHEHFCSYRPVHCHHGPQGCPKVLLLRDMHQHLEQCEFKKK</sequence>
<dbReference type="PANTHER" id="PTHR45877:SF3">
    <property type="entry name" value="E3 UBIQUITIN-PROTEIN LIGASE"/>
    <property type="match status" value="1"/>
</dbReference>
<feature type="compositionally biased region" description="Polar residues" evidence="11">
    <location>
        <begin position="228"/>
        <end position="238"/>
    </location>
</feature>
<comment type="pathway">
    <text evidence="2">Protein modification; protein ubiquitination.</text>
</comment>
<feature type="compositionally biased region" description="Polar residues" evidence="11">
    <location>
        <begin position="332"/>
        <end position="376"/>
    </location>
</feature>
<dbReference type="GO" id="GO:0008270">
    <property type="term" value="F:zinc ion binding"/>
    <property type="evidence" value="ECO:0007669"/>
    <property type="project" value="UniProtKB-KW"/>
</dbReference>
<evidence type="ECO:0000256" key="8">
    <source>
        <dbReference type="ARBA" id="ARBA00022786"/>
    </source>
</evidence>
<dbReference type="PROSITE" id="PS51081">
    <property type="entry name" value="ZF_SIAH"/>
    <property type="match status" value="1"/>
</dbReference>
<feature type="compositionally biased region" description="Basic and acidic residues" evidence="11">
    <location>
        <begin position="97"/>
        <end position="106"/>
    </location>
</feature>
<dbReference type="EC" id="2.3.2.27" evidence="4"/>
<dbReference type="PANTHER" id="PTHR45877">
    <property type="entry name" value="E3 UBIQUITIN-PROTEIN LIGASE SIAH2"/>
    <property type="match status" value="1"/>
</dbReference>
<evidence type="ECO:0000313" key="14">
    <source>
        <dbReference type="Proteomes" id="UP001487740"/>
    </source>
</evidence>
<accession>A0AAW0UXW9</accession>
<evidence type="ECO:0000256" key="6">
    <source>
        <dbReference type="ARBA" id="ARBA00022723"/>
    </source>
</evidence>
<dbReference type="Gene3D" id="3.30.40.10">
    <property type="entry name" value="Zinc/RING finger domain, C3HC4 (zinc finger)"/>
    <property type="match status" value="1"/>
</dbReference>
<feature type="compositionally biased region" description="Low complexity" evidence="11">
    <location>
        <begin position="200"/>
        <end position="219"/>
    </location>
</feature>
<evidence type="ECO:0000256" key="1">
    <source>
        <dbReference type="ARBA" id="ARBA00000900"/>
    </source>
</evidence>
<dbReference type="Proteomes" id="UP001487740">
    <property type="component" value="Unassembled WGS sequence"/>
</dbReference>
<dbReference type="InterPro" id="IPR013010">
    <property type="entry name" value="Znf_SIAH"/>
</dbReference>
<comment type="similarity">
    <text evidence="3">Belongs to the SINA (Seven in absentia) family.</text>
</comment>
<dbReference type="GO" id="GO:0031624">
    <property type="term" value="F:ubiquitin conjugating enzyme binding"/>
    <property type="evidence" value="ECO:0007669"/>
    <property type="project" value="TreeGrafter"/>
</dbReference>
<comment type="caution">
    <text evidence="13">The sequence shown here is derived from an EMBL/GenBank/DDBJ whole genome shotgun (WGS) entry which is preliminary data.</text>
</comment>
<evidence type="ECO:0000259" key="12">
    <source>
        <dbReference type="PROSITE" id="PS51081"/>
    </source>
</evidence>
<dbReference type="GO" id="GO:0061630">
    <property type="term" value="F:ubiquitin protein ligase activity"/>
    <property type="evidence" value="ECO:0007669"/>
    <property type="project" value="UniProtKB-EC"/>
</dbReference>
<feature type="compositionally biased region" description="Basic and acidic residues" evidence="11">
    <location>
        <begin position="80"/>
        <end position="90"/>
    </location>
</feature>
<name>A0AAW0UXW9_SCYPA</name>
<dbReference type="GO" id="GO:0043161">
    <property type="term" value="P:proteasome-mediated ubiquitin-dependent protein catabolic process"/>
    <property type="evidence" value="ECO:0007669"/>
    <property type="project" value="TreeGrafter"/>
</dbReference>
<evidence type="ECO:0000256" key="4">
    <source>
        <dbReference type="ARBA" id="ARBA00012483"/>
    </source>
</evidence>
<feature type="region of interest" description="Disordered" evidence="11">
    <location>
        <begin position="155"/>
        <end position="238"/>
    </location>
</feature>
<dbReference type="GO" id="GO:0005737">
    <property type="term" value="C:cytoplasm"/>
    <property type="evidence" value="ECO:0007669"/>
    <property type="project" value="TreeGrafter"/>
</dbReference>
<reference evidence="13 14" key="1">
    <citation type="submission" date="2023-03" db="EMBL/GenBank/DDBJ databases">
        <title>High-quality genome of Scylla paramamosain provides insights in environmental adaptation.</title>
        <authorList>
            <person name="Zhang L."/>
        </authorList>
    </citation>
    <scope>NUCLEOTIDE SEQUENCE [LARGE SCALE GENOMIC DNA]</scope>
    <source>
        <strain evidence="13">LZ_2023a</strain>
        <tissue evidence="13">Muscle</tissue>
    </source>
</reference>
<evidence type="ECO:0000313" key="13">
    <source>
        <dbReference type="EMBL" id="KAK8404529.1"/>
    </source>
</evidence>
<keyword evidence="8" id="KW-0833">Ubl conjugation pathway</keyword>
<evidence type="ECO:0000256" key="2">
    <source>
        <dbReference type="ARBA" id="ARBA00004906"/>
    </source>
</evidence>
<dbReference type="Pfam" id="PF21361">
    <property type="entry name" value="Sina_ZnF"/>
    <property type="match status" value="1"/>
</dbReference>
<feature type="compositionally biased region" description="Polar residues" evidence="11">
    <location>
        <begin position="427"/>
        <end position="460"/>
    </location>
</feature>
<dbReference type="AlphaFoldDB" id="A0AAW0UXW9"/>
<protein>
    <recommendedName>
        <fullName evidence="4">RING-type E3 ubiquitin transferase</fullName>
        <ecNumber evidence="4">2.3.2.27</ecNumber>
    </recommendedName>
</protein>
<evidence type="ECO:0000256" key="11">
    <source>
        <dbReference type="SAM" id="MobiDB-lite"/>
    </source>
</evidence>
<keyword evidence="6" id="KW-0479">Metal-binding</keyword>
<dbReference type="EMBL" id="JARAKH010000004">
    <property type="protein sequence ID" value="KAK8404529.1"/>
    <property type="molecule type" value="Genomic_DNA"/>
</dbReference>
<evidence type="ECO:0000256" key="7">
    <source>
        <dbReference type="ARBA" id="ARBA00022771"/>
    </source>
</evidence>
<dbReference type="SUPFAM" id="SSF49599">
    <property type="entry name" value="TRAF domain-like"/>
    <property type="match status" value="1"/>
</dbReference>
<dbReference type="InterPro" id="IPR004162">
    <property type="entry name" value="SINA-like_animal"/>
</dbReference>
<keyword evidence="14" id="KW-1185">Reference proteome</keyword>
<feature type="region of interest" description="Disordered" evidence="11">
    <location>
        <begin position="257"/>
        <end position="306"/>
    </location>
</feature>
<feature type="region of interest" description="Disordered" evidence="11">
    <location>
        <begin position="80"/>
        <end position="109"/>
    </location>
</feature>
<keyword evidence="5" id="KW-0808">Transferase</keyword>
<keyword evidence="9" id="KW-0862">Zinc</keyword>
<gene>
    <name evidence="13" type="ORF">O3P69_007643</name>
</gene>
<organism evidence="13 14">
    <name type="scientific">Scylla paramamosain</name>
    <name type="common">Mud crab</name>
    <dbReference type="NCBI Taxonomy" id="85552"/>
    <lineage>
        <taxon>Eukaryota</taxon>
        <taxon>Metazoa</taxon>
        <taxon>Ecdysozoa</taxon>
        <taxon>Arthropoda</taxon>
        <taxon>Crustacea</taxon>
        <taxon>Multicrustacea</taxon>
        <taxon>Malacostraca</taxon>
        <taxon>Eumalacostraca</taxon>
        <taxon>Eucarida</taxon>
        <taxon>Decapoda</taxon>
        <taxon>Pleocyemata</taxon>
        <taxon>Brachyura</taxon>
        <taxon>Eubrachyura</taxon>
        <taxon>Portunoidea</taxon>
        <taxon>Portunidae</taxon>
        <taxon>Portuninae</taxon>
        <taxon>Scylla</taxon>
    </lineage>
</organism>
<keyword evidence="7 10" id="KW-0863">Zinc-finger</keyword>
<feature type="domain" description="SIAH-type" evidence="12">
    <location>
        <begin position="532"/>
        <end position="592"/>
    </location>
</feature>
<evidence type="ECO:0000256" key="10">
    <source>
        <dbReference type="PROSITE-ProRule" id="PRU00455"/>
    </source>
</evidence>
<dbReference type="InterPro" id="IPR049548">
    <property type="entry name" value="Sina-like_RING"/>
</dbReference>
<comment type="catalytic activity">
    <reaction evidence="1">
        <text>S-ubiquitinyl-[E2 ubiquitin-conjugating enzyme]-L-cysteine + [acceptor protein]-L-lysine = [E2 ubiquitin-conjugating enzyme]-L-cysteine + N(6)-ubiquitinyl-[acceptor protein]-L-lysine.</text>
        <dbReference type="EC" id="2.3.2.27"/>
    </reaction>
</comment>